<feature type="transmembrane region" description="Helical" evidence="8">
    <location>
        <begin position="22"/>
        <end position="41"/>
    </location>
</feature>
<dbReference type="PANTHER" id="PTHR30472">
    <property type="entry name" value="FERRIC ENTEROBACTIN TRANSPORT SYSTEM PERMEASE PROTEIN"/>
    <property type="match status" value="1"/>
</dbReference>
<sequence length="361" mass="36186">MSEPATSPRAHGGAGGFRASRAVMLFGGFLVLAVGCLAVAVRFGEQSISLTAALTEPTSTDAVIFWSLRLPRALLGAIVGAGLAASGATLQGLLRNPLADPFVLGVSGGAAMGATLALAVGLATVGEVTPGLGGAMARLSAPALFSFLGAGAAILFVLSASRGSASRAPYAALLTGVVFNAFASAAITLVKTLSAPDRLGEILYWLAGALGYERGGTLLLSALLQAGAIGVMWVLSARLNLLSLGDDDAASLGVPVAATRRWLLLAASASVAGAVALTGLIGFVGLIVPHLLRLAFGPDQRLLVPLSALGGAAFLVLSDLLARLAFPLFGAEPPVGVVTALLGGPLFLALLRRRVRLGTSH</sequence>
<evidence type="ECO:0000313" key="10">
    <source>
        <dbReference type="Proteomes" id="UP000533080"/>
    </source>
</evidence>
<keyword evidence="4" id="KW-1003">Cell membrane</keyword>
<evidence type="ECO:0000256" key="2">
    <source>
        <dbReference type="ARBA" id="ARBA00007935"/>
    </source>
</evidence>
<feature type="transmembrane region" description="Helical" evidence="8">
    <location>
        <begin position="137"/>
        <end position="158"/>
    </location>
</feature>
<feature type="transmembrane region" description="Helical" evidence="8">
    <location>
        <begin position="262"/>
        <end position="290"/>
    </location>
</feature>
<evidence type="ECO:0000256" key="8">
    <source>
        <dbReference type="SAM" id="Phobius"/>
    </source>
</evidence>
<evidence type="ECO:0000256" key="6">
    <source>
        <dbReference type="ARBA" id="ARBA00022989"/>
    </source>
</evidence>
<keyword evidence="6 8" id="KW-1133">Transmembrane helix</keyword>
<dbReference type="Pfam" id="PF01032">
    <property type="entry name" value="FecCD"/>
    <property type="match status" value="1"/>
</dbReference>
<gene>
    <name evidence="9" type="ORF">HNV28_18270</name>
</gene>
<keyword evidence="5 8" id="KW-0812">Transmembrane</keyword>
<dbReference type="SUPFAM" id="SSF81345">
    <property type="entry name" value="ABC transporter involved in vitamin B12 uptake, BtuC"/>
    <property type="match status" value="1"/>
</dbReference>
<reference evidence="9 10" key="1">
    <citation type="submission" date="2020-05" db="EMBL/GenBank/DDBJ databases">
        <authorList>
            <person name="Whitworth D."/>
        </authorList>
    </citation>
    <scope>NUCLEOTIDE SEQUENCE [LARGE SCALE GENOMIC DNA]</scope>
    <source>
        <strain evidence="9 10">AM005</strain>
    </source>
</reference>
<comment type="caution">
    <text evidence="9">The sequence shown here is derived from an EMBL/GenBank/DDBJ whole genome shotgun (WGS) entry which is preliminary data.</text>
</comment>
<dbReference type="InterPro" id="IPR037294">
    <property type="entry name" value="ABC_BtuC-like"/>
</dbReference>
<evidence type="ECO:0000256" key="1">
    <source>
        <dbReference type="ARBA" id="ARBA00004651"/>
    </source>
</evidence>
<evidence type="ECO:0000256" key="5">
    <source>
        <dbReference type="ARBA" id="ARBA00022692"/>
    </source>
</evidence>
<comment type="similarity">
    <text evidence="2">Belongs to the binding-protein-dependent transport system permease family. FecCD subfamily.</text>
</comment>
<dbReference type="AlphaFoldDB" id="A0A7Y4IKI1"/>
<dbReference type="EMBL" id="JABFNT010000054">
    <property type="protein sequence ID" value="NOJ80260.1"/>
    <property type="molecule type" value="Genomic_DNA"/>
</dbReference>
<feature type="transmembrane region" description="Helical" evidence="8">
    <location>
        <begin position="73"/>
        <end position="90"/>
    </location>
</feature>
<proteinExistence type="inferred from homology"/>
<accession>A0A7Y4IKI1</accession>
<feature type="transmembrane region" description="Helical" evidence="8">
    <location>
        <begin position="102"/>
        <end position="125"/>
    </location>
</feature>
<organism evidence="9 10">
    <name type="scientific">Myxococcus xanthus</name>
    <dbReference type="NCBI Taxonomy" id="34"/>
    <lineage>
        <taxon>Bacteria</taxon>
        <taxon>Pseudomonadati</taxon>
        <taxon>Myxococcota</taxon>
        <taxon>Myxococcia</taxon>
        <taxon>Myxococcales</taxon>
        <taxon>Cystobacterineae</taxon>
        <taxon>Myxococcaceae</taxon>
        <taxon>Myxococcus</taxon>
    </lineage>
</organism>
<dbReference type="PANTHER" id="PTHR30472:SF25">
    <property type="entry name" value="ABC TRANSPORTER PERMEASE PROTEIN MJ0876-RELATED"/>
    <property type="match status" value="1"/>
</dbReference>
<evidence type="ECO:0000256" key="3">
    <source>
        <dbReference type="ARBA" id="ARBA00022448"/>
    </source>
</evidence>
<feature type="transmembrane region" description="Helical" evidence="8">
    <location>
        <begin position="170"/>
        <end position="190"/>
    </location>
</feature>
<dbReference type="CDD" id="cd06550">
    <property type="entry name" value="TM_ABC_iron-siderophores_like"/>
    <property type="match status" value="1"/>
</dbReference>
<evidence type="ECO:0000256" key="4">
    <source>
        <dbReference type="ARBA" id="ARBA00022475"/>
    </source>
</evidence>
<keyword evidence="7 8" id="KW-0472">Membrane</keyword>
<dbReference type="Proteomes" id="UP000533080">
    <property type="component" value="Unassembled WGS sequence"/>
</dbReference>
<dbReference type="GO" id="GO:0022857">
    <property type="term" value="F:transmembrane transporter activity"/>
    <property type="evidence" value="ECO:0007669"/>
    <property type="project" value="InterPro"/>
</dbReference>
<protein>
    <submittedName>
        <fullName evidence="9">Iron ABC transporter permease</fullName>
    </submittedName>
</protein>
<dbReference type="GO" id="GO:0033214">
    <property type="term" value="P:siderophore-iron import into cell"/>
    <property type="evidence" value="ECO:0007669"/>
    <property type="project" value="TreeGrafter"/>
</dbReference>
<evidence type="ECO:0000256" key="7">
    <source>
        <dbReference type="ARBA" id="ARBA00023136"/>
    </source>
</evidence>
<feature type="transmembrane region" description="Helical" evidence="8">
    <location>
        <begin position="202"/>
        <end position="235"/>
    </location>
</feature>
<comment type="subcellular location">
    <subcellularLocation>
        <location evidence="1">Cell membrane</location>
        <topology evidence="1">Multi-pass membrane protein</topology>
    </subcellularLocation>
</comment>
<evidence type="ECO:0000313" key="9">
    <source>
        <dbReference type="EMBL" id="NOJ80260.1"/>
    </source>
</evidence>
<keyword evidence="3" id="KW-0813">Transport</keyword>
<dbReference type="InterPro" id="IPR000522">
    <property type="entry name" value="ABC_transptr_permease_BtuC"/>
</dbReference>
<dbReference type="GO" id="GO:0005886">
    <property type="term" value="C:plasma membrane"/>
    <property type="evidence" value="ECO:0007669"/>
    <property type="project" value="UniProtKB-SubCell"/>
</dbReference>
<dbReference type="Gene3D" id="1.10.3470.10">
    <property type="entry name" value="ABC transporter involved in vitamin B12 uptake, BtuC"/>
    <property type="match status" value="1"/>
</dbReference>
<name>A0A7Y4IKI1_MYXXA</name>
<feature type="transmembrane region" description="Helical" evidence="8">
    <location>
        <begin position="334"/>
        <end position="351"/>
    </location>
</feature>